<dbReference type="InterPro" id="IPR025514">
    <property type="entry name" value="DUF4402"/>
</dbReference>
<proteinExistence type="predicted"/>
<keyword evidence="1" id="KW-1133">Transmembrane helix</keyword>
<reference evidence="3 4" key="1">
    <citation type="submission" date="2018-07" db="EMBL/GenBank/DDBJ databases">
        <title>Chitinophaga K2CV101002-2 sp. nov., isolated from a monsoon evergreen broad-leaved forest soil.</title>
        <authorList>
            <person name="Lv Y."/>
        </authorList>
    </citation>
    <scope>NUCLEOTIDE SEQUENCE [LARGE SCALE GENOMIC DNA]</scope>
    <source>
        <strain evidence="3 4">GDMCC 1.1288</strain>
    </source>
</reference>
<gene>
    <name evidence="3" type="ORF">DVR12_22920</name>
</gene>
<sequence>MIFIVRYKCFLRLCITVIITMLLSQLVYAQQQPPRPITVYANPSQGLGFGAFFLGASGGTVILYPNGSRTATGSVVLANMGYPFSPAMFEVTANVGTVVSILNGPDVLLTGSNGGSISLHIGNASTGSSFITTATAPATNNVLIGGTLTVGNALANPPGNYSGIFSVTFIQE</sequence>
<dbReference type="Proteomes" id="UP000260644">
    <property type="component" value="Unassembled WGS sequence"/>
</dbReference>
<dbReference type="RefSeq" id="WP_116978144.1">
    <property type="nucleotide sequence ID" value="NZ_QPMM01000013.1"/>
</dbReference>
<organism evidence="3 4">
    <name type="scientific">Chitinophaga silvatica</name>
    <dbReference type="NCBI Taxonomy" id="2282649"/>
    <lineage>
        <taxon>Bacteria</taxon>
        <taxon>Pseudomonadati</taxon>
        <taxon>Bacteroidota</taxon>
        <taxon>Chitinophagia</taxon>
        <taxon>Chitinophagales</taxon>
        <taxon>Chitinophagaceae</taxon>
        <taxon>Chitinophaga</taxon>
    </lineage>
</organism>
<dbReference type="AlphaFoldDB" id="A0A3E1Y439"/>
<keyword evidence="2" id="KW-0732">Signal</keyword>
<dbReference type="EMBL" id="QPMM01000013">
    <property type="protein sequence ID" value="RFS19490.1"/>
    <property type="molecule type" value="Genomic_DNA"/>
</dbReference>
<keyword evidence="1" id="KW-0472">Membrane</keyword>
<accession>A0A3E1Y439</accession>
<feature type="signal peptide" evidence="2">
    <location>
        <begin position="1"/>
        <end position="29"/>
    </location>
</feature>
<feature type="chain" id="PRO_5017567617" evidence="2">
    <location>
        <begin position="30"/>
        <end position="172"/>
    </location>
</feature>
<evidence type="ECO:0000256" key="1">
    <source>
        <dbReference type="SAM" id="Phobius"/>
    </source>
</evidence>
<name>A0A3E1Y439_9BACT</name>
<dbReference type="Pfam" id="PF14352">
    <property type="entry name" value="DUF4402"/>
    <property type="match status" value="1"/>
</dbReference>
<dbReference type="OrthoDB" id="1443914at2"/>
<keyword evidence="4" id="KW-1185">Reference proteome</keyword>
<evidence type="ECO:0000313" key="3">
    <source>
        <dbReference type="EMBL" id="RFS19490.1"/>
    </source>
</evidence>
<comment type="caution">
    <text evidence="3">The sequence shown here is derived from an EMBL/GenBank/DDBJ whole genome shotgun (WGS) entry which is preliminary data.</text>
</comment>
<evidence type="ECO:0000313" key="4">
    <source>
        <dbReference type="Proteomes" id="UP000260644"/>
    </source>
</evidence>
<evidence type="ECO:0000256" key="2">
    <source>
        <dbReference type="SAM" id="SignalP"/>
    </source>
</evidence>
<keyword evidence="1" id="KW-0812">Transmembrane</keyword>
<feature type="transmembrane region" description="Helical" evidence="1">
    <location>
        <begin position="45"/>
        <end position="64"/>
    </location>
</feature>
<protein>
    <submittedName>
        <fullName evidence="3">DUF4402 domain-containing protein</fullName>
    </submittedName>
</protein>